<name>A0A7I8C1U3_9BURK</name>
<reference evidence="2 3" key="1">
    <citation type="journal article" date="2020" name="Genes (Basel)">
        <title>Genomic Comparison of Insect Gut Symbionts from Divergent Burkholderia Subclades.</title>
        <authorList>
            <person name="Takeshita K."/>
            <person name="Kikuchi Y."/>
        </authorList>
    </citation>
    <scope>NUCLEOTIDE SEQUENCE [LARGE SCALE GENOMIC DNA]</scope>
    <source>
        <strain evidence="2 3">PGU16</strain>
        <plasmid evidence="2 3">PPGU16_p2</plasmid>
    </source>
</reference>
<dbReference type="SUPFAM" id="SSF51735">
    <property type="entry name" value="NAD(P)-binding Rossmann-fold domains"/>
    <property type="match status" value="1"/>
</dbReference>
<evidence type="ECO:0000313" key="2">
    <source>
        <dbReference type="EMBL" id="BCF94803.1"/>
    </source>
</evidence>
<geneLocation type="plasmid" evidence="2 3">
    <name>PPGU16_p2</name>
</geneLocation>
<evidence type="ECO:0000313" key="3">
    <source>
        <dbReference type="Proteomes" id="UP000510888"/>
    </source>
</evidence>
<accession>A0A7I8C1U3</accession>
<organism evidence="2 3">
    <name type="scientific">Paraburkholderia largidicola</name>
    <dbReference type="NCBI Taxonomy" id="3014751"/>
    <lineage>
        <taxon>Bacteria</taxon>
        <taxon>Pseudomonadati</taxon>
        <taxon>Pseudomonadota</taxon>
        <taxon>Betaproteobacteria</taxon>
        <taxon>Burkholderiales</taxon>
        <taxon>Burkholderiaceae</taxon>
        <taxon>Paraburkholderia</taxon>
    </lineage>
</organism>
<dbReference type="Pfam" id="PF13561">
    <property type="entry name" value="adh_short_C2"/>
    <property type="match status" value="1"/>
</dbReference>
<feature type="region of interest" description="Disordered" evidence="1">
    <location>
        <begin position="1"/>
        <end position="41"/>
    </location>
</feature>
<gene>
    <name evidence="2" type="ORF">PPGU16_78700</name>
</gene>
<proteinExistence type="predicted"/>
<dbReference type="InterPro" id="IPR036291">
    <property type="entry name" value="NAD(P)-bd_dom_sf"/>
</dbReference>
<dbReference type="Proteomes" id="UP000510888">
    <property type="component" value="Plasmid PPGU16_p2"/>
</dbReference>
<dbReference type="Gene3D" id="3.40.50.720">
    <property type="entry name" value="NAD(P)-binding Rossmann-like Domain"/>
    <property type="match status" value="1"/>
</dbReference>
<evidence type="ECO:0000256" key="1">
    <source>
        <dbReference type="SAM" id="MobiDB-lite"/>
    </source>
</evidence>
<keyword evidence="3" id="KW-1185">Reference proteome</keyword>
<keyword evidence="2" id="KW-0614">Plasmid</keyword>
<sequence length="76" mass="7956">MCPGKVESEIDENTQARSGEEASEPVEYPEGKIPLTDGQAGTGDDIAEMVAFLASDARFITGTPVWIDGGQSLLVG</sequence>
<protein>
    <submittedName>
        <fullName evidence="2">Uncharacterized protein</fullName>
    </submittedName>
</protein>
<dbReference type="InterPro" id="IPR002347">
    <property type="entry name" value="SDR_fam"/>
</dbReference>
<dbReference type="KEGG" id="plad:PPGU16_78700"/>
<dbReference type="AlphaFoldDB" id="A0A7I8C1U3"/>
<dbReference type="EMBL" id="AP023177">
    <property type="protein sequence ID" value="BCF94803.1"/>
    <property type="molecule type" value="Genomic_DNA"/>
</dbReference>